<protein>
    <submittedName>
        <fullName evidence="2">Uncharacterized protein</fullName>
    </submittedName>
</protein>
<dbReference type="RefSeq" id="WP_203713720.1">
    <property type="nucleotide sequence ID" value="NZ_BONE01000023.1"/>
</dbReference>
<gene>
    <name evidence="2" type="ORF">Asi02nite_32110</name>
</gene>
<organism evidence="2 3">
    <name type="scientific">Asanoa siamensis</name>
    <dbReference type="NCBI Taxonomy" id="926357"/>
    <lineage>
        <taxon>Bacteria</taxon>
        <taxon>Bacillati</taxon>
        <taxon>Actinomycetota</taxon>
        <taxon>Actinomycetes</taxon>
        <taxon>Micromonosporales</taxon>
        <taxon>Micromonosporaceae</taxon>
        <taxon>Asanoa</taxon>
    </lineage>
</organism>
<proteinExistence type="predicted"/>
<reference evidence="2 3" key="1">
    <citation type="submission" date="2021-01" db="EMBL/GenBank/DDBJ databases">
        <title>Whole genome shotgun sequence of Asanoa siamensis NBRC 107932.</title>
        <authorList>
            <person name="Komaki H."/>
            <person name="Tamura T."/>
        </authorList>
    </citation>
    <scope>NUCLEOTIDE SEQUENCE [LARGE SCALE GENOMIC DNA]</scope>
    <source>
        <strain evidence="2 3">NBRC 107932</strain>
    </source>
</reference>
<dbReference type="EMBL" id="BONE01000023">
    <property type="protein sequence ID" value="GIF73693.1"/>
    <property type="molecule type" value="Genomic_DNA"/>
</dbReference>
<evidence type="ECO:0000313" key="3">
    <source>
        <dbReference type="Proteomes" id="UP000604117"/>
    </source>
</evidence>
<evidence type="ECO:0000313" key="2">
    <source>
        <dbReference type="EMBL" id="GIF73693.1"/>
    </source>
</evidence>
<keyword evidence="3" id="KW-1185">Reference proteome</keyword>
<accession>A0ABQ4CQW5</accession>
<keyword evidence="1" id="KW-0472">Membrane</keyword>
<keyword evidence="1" id="KW-1133">Transmembrane helix</keyword>
<dbReference type="Proteomes" id="UP000604117">
    <property type="component" value="Unassembled WGS sequence"/>
</dbReference>
<name>A0ABQ4CQW5_9ACTN</name>
<sequence>MTHRRSLLWVFAATALGCVSGALWPYLLTDGYEANDSAVGTSLLCGCLCALVAAVLVTYAGRKRR</sequence>
<feature type="transmembrane region" description="Helical" evidence="1">
    <location>
        <begin position="37"/>
        <end position="60"/>
    </location>
</feature>
<comment type="caution">
    <text evidence="2">The sequence shown here is derived from an EMBL/GenBank/DDBJ whole genome shotgun (WGS) entry which is preliminary data.</text>
</comment>
<dbReference type="PROSITE" id="PS51257">
    <property type="entry name" value="PROKAR_LIPOPROTEIN"/>
    <property type="match status" value="1"/>
</dbReference>
<keyword evidence="1" id="KW-0812">Transmembrane</keyword>
<evidence type="ECO:0000256" key="1">
    <source>
        <dbReference type="SAM" id="Phobius"/>
    </source>
</evidence>